<evidence type="ECO:0000256" key="1">
    <source>
        <dbReference type="SAM" id="MobiDB-lite"/>
    </source>
</evidence>
<protein>
    <submittedName>
        <fullName evidence="2">Uncharacterized protein</fullName>
    </submittedName>
</protein>
<feature type="compositionally biased region" description="Pro residues" evidence="1">
    <location>
        <begin position="73"/>
        <end position="83"/>
    </location>
</feature>
<feature type="region of interest" description="Disordered" evidence="1">
    <location>
        <begin position="37"/>
        <end position="84"/>
    </location>
</feature>
<evidence type="ECO:0000313" key="3">
    <source>
        <dbReference type="Proteomes" id="UP001295444"/>
    </source>
</evidence>
<dbReference type="EMBL" id="OW240915">
    <property type="protein sequence ID" value="CAH2282115.1"/>
    <property type="molecule type" value="Genomic_DNA"/>
</dbReference>
<dbReference type="Proteomes" id="UP001295444">
    <property type="component" value="Chromosome 04"/>
</dbReference>
<proteinExistence type="predicted"/>
<accession>A0AAD1RV05</accession>
<organism evidence="2 3">
    <name type="scientific">Pelobates cultripes</name>
    <name type="common">Western spadefoot toad</name>
    <dbReference type="NCBI Taxonomy" id="61616"/>
    <lineage>
        <taxon>Eukaryota</taxon>
        <taxon>Metazoa</taxon>
        <taxon>Chordata</taxon>
        <taxon>Craniata</taxon>
        <taxon>Vertebrata</taxon>
        <taxon>Euteleostomi</taxon>
        <taxon>Amphibia</taxon>
        <taxon>Batrachia</taxon>
        <taxon>Anura</taxon>
        <taxon>Pelobatoidea</taxon>
        <taxon>Pelobatidae</taxon>
        <taxon>Pelobates</taxon>
    </lineage>
</organism>
<sequence>MRPCTVTVCYTLNQPLDGAVLTAARVGLVTSRGQQVAREGARAPCNRSHVTQGVPAPPSPSLPPGCRDVASSLPPPSSLPPGDAPGYVYCSHRPGAVLPAACDEARYVESSRHGPPPLTDRVSPSHARCVPGPAPPAIHR</sequence>
<keyword evidence="3" id="KW-1185">Reference proteome</keyword>
<name>A0AAD1RV05_PELCU</name>
<evidence type="ECO:0000313" key="2">
    <source>
        <dbReference type="EMBL" id="CAH2282115.1"/>
    </source>
</evidence>
<gene>
    <name evidence="2" type="ORF">PECUL_23A051812</name>
</gene>
<dbReference type="AlphaFoldDB" id="A0AAD1RV05"/>
<feature type="region of interest" description="Disordered" evidence="1">
    <location>
        <begin position="108"/>
        <end position="140"/>
    </location>
</feature>
<reference evidence="2" key="1">
    <citation type="submission" date="2022-03" db="EMBL/GenBank/DDBJ databases">
        <authorList>
            <person name="Alioto T."/>
            <person name="Alioto T."/>
            <person name="Gomez Garrido J."/>
        </authorList>
    </citation>
    <scope>NUCLEOTIDE SEQUENCE</scope>
</reference>